<organism evidence="2">
    <name type="scientific">Trichodesmium erythraeum (strain IMS101)</name>
    <dbReference type="NCBI Taxonomy" id="203124"/>
    <lineage>
        <taxon>Bacteria</taxon>
        <taxon>Bacillati</taxon>
        <taxon>Cyanobacteriota</taxon>
        <taxon>Cyanophyceae</taxon>
        <taxon>Oscillatoriophycideae</taxon>
        <taxon>Oscillatoriales</taxon>
        <taxon>Microcoleaceae</taxon>
        <taxon>Trichodesmium</taxon>
    </lineage>
</organism>
<dbReference type="Pfam" id="PF13358">
    <property type="entry name" value="DDE_3"/>
    <property type="match status" value="1"/>
</dbReference>
<dbReference type="STRING" id="203124.Tery_4837"/>
<protein>
    <submittedName>
        <fullName evidence="2">Transposase</fullName>
    </submittedName>
</protein>
<gene>
    <name evidence="2" type="ordered locus">Tery_4837</name>
</gene>
<name>Q10VE6_TRIEI</name>
<dbReference type="InterPro" id="IPR038717">
    <property type="entry name" value="Tc1-like_DDE_dom"/>
</dbReference>
<dbReference type="HOGENOM" id="CLU_1874540_0_0_3"/>
<accession>Q10VE6</accession>
<dbReference type="eggNOG" id="COG3335">
    <property type="taxonomic scope" value="Bacteria"/>
</dbReference>
<dbReference type="EMBL" id="CP000393">
    <property type="protein sequence ID" value="ABG53778.1"/>
    <property type="molecule type" value="Genomic_DNA"/>
</dbReference>
<reference evidence="2" key="1">
    <citation type="submission" date="2006-06" db="EMBL/GenBank/DDBJ databases">
        <title>Complete sequence of Trichodesmium erythraeum IMS101.</title>
        <authorList>
            <consortium name="US DOE Joint Genome Institute"/>
            <person name="Copeland A."/>
            <person name="Lucas S."/>
            <person name="Lapidus A."/>
            <person name="Barry K."/>
            <person name="Detter J.C."/>
            <person name="Glavina del Rio T."/>
            <person name="Hammon N."/>
            <person name="Israni S."/>
            <person name="Dalin E."/>
            <person name="Tice H."/>
            <person name="Pitluck S."/>
            <person name="Kiss H."/>
            <person name="Munk A.C."/>
            <person name="Brettin T."/>
            <person name="Bruce D."/>
            <person name="Han C."/>
            <person name="Tapia R."/>
            <person name="Gilna P."/>
            <person name="Schmutz J."/>
            <person name="Larimer F."/>
            <person name="Land M."/>
            <person name="Hauser L."/>
            <person name="Kyrpides N."/>
            <person name="Kim E."/>
            <person name="Richardson P."/>
        </authorList>
    </citation>
    <scope>NUCLEOTIDE SEQUENCE [LARGE SCALE GENOMIC DNA]</scope>
    <source>
        <strain evidence="2">IMS101</strain>
    </source>
</reference>
<feature type="domain" description="Tc1-like transposase DDE" evidence="1">
    <location>
        <begin position="15"/>
        <end position="112"/>
    </location>
</feature>
<proteinExistence type="predicted"/>
<dbReference type="AlphaFoldDB" id="Q10VE6"/>
<evidence type="ECO:0000313" key="2">
    <source>
        <dbReference type="EMBL" id="ABG53778.1"/>
    </source>
</evidence>
<dbReference type="KEGG" id="ter:Tery_4837"/>
<evidence type="ECO:0000259" key="1">
    <source>
        <dbReference type="Pfam" id="PF13358"/>
    </source>
</evidence>
<sequence>MTKWQPEIESENLTVFMIDECHLLWGALYSYTWGRTDKRIEIPIKNEKERQTYYGANYYQNKEFIVQEYKNGNTEKKNEFVKYLQEQRPGKRLAIFGDGATYHNSQEFREYLMLINQDLPEEEWLINCTLICPKCS</sequence>